<gene>
    <name evidence="2" type="ORF">ENR23_01475</name>
</gene>
<dbReference type="GO" id="GO:0008483">
    <property type="term" value="F:transaminase activity"/>
    <property type="evidence" value="ECO:0007669"/>
    <property type="project" value="UniProtKB-KW"/>
</dbReference>
<accession>A0A832HZ40</accession>
<name>A0A832HZ40_UNCEI</name>
<evidence type="ECO:0000259" key="1">
    <source>
        <dbReference type="Pfam" id="PF00155"/>
    </source>
</evidence>
<evidence type="ECO:0000313" key="2">
    <source>
        <dbReference type="EMBL" id="HGZ42092.1"/>
    </source>
</evidence>
<dbReference type="PANTHER" id="PTHR45744:SF2">
    <property type="entry name" value="TYROSINE AMINOTRANSFERASE"/>
    <property type="match status" value="1"/>
</dbReference>
<dbReference type="CDD" id="cd00609">
    <property type="entry name" value="AAT_like"/>
    <property type="match status" value="1"/>
</dbReference>
<dbReference type="InterPro" id="IPR004839">
    <property type="entry name" value="Aminotransferase_I/II_large"/>
</dbReference>
<dbReference type="PANTHER" id="PTHR45744">
    <property type="entry name" value="TYROSINE AMINOTRANSFERASE"/>
    <property type="match status" value="1"/>
</dbReference>
<dbReference type="InterPro" id="IPR015421">
    <property type="entry name" value="PyrdxlP-dep_Trfase_major"/>
</dbReference>
<keyword evidence="2" id="KW-0032">Aminotransferase</keyword>
<dbReference type="Pfam" id="PF00155">
    <property type="entry name" value="Aminotran_1_2"/>
    <property type="match status" value="1"/>
</dbReference>
<dbReference type="GO" id="GO:0030170">
    <property type="term" value="F:pyridoxal phosphate binding"/>
    <property type="evidence" value="ECO:0007669"/>
    <property type="project" value="InterPro"/>
</dbReference>
<dbReference type="InterPro" id="IPR015424">
    <property type="entry name" value="PyrdxlP-dep_Trfase"/>
</dbReference>
<organism evidence="2">
    <name type="scientific">Eiseniibacteriota bacterium</name>
    <dbReference type="NCBI Taxonomy" id="2212470"/>
    <lineage>
        <taxon>Bacteria</taxon>
        <taxon>Candidatus Eiseniibacteriota</taxon>
    </lineage>
</organism>
<dbReference type="Gene3D" id="3.40.640.10">
    <property type="entry name" value="Type I PLP-dependent aspartate aminotransferase-like (Major domain)"/>
    <property type="match status" value="1"/>
</dbReference>
<dbReference type="EMBL" id="DSQF01000002">
    <property type="protein sequence ID" value="HGZ42092.1"/>
    <property type="molecule type" value="Genomic_DNA"/>
</dbReference>
<sequence length="393" mass="40555">MLSRRVPQDLTPNPWSAALEARRAAGLEVLDLADWNPVRAGLSPPEPEVLAALAAPGAGDHRPDPLGAPDARAAVAASETALGRPLAVDDVVLTSGTSESYAHLFRLLVNPGGGVAAPVPCYPLFEPIARAEGVEVVPYRIVWVGRWEVDLASLEAALARGARAALVVQPHVPLGSCLAPDEIAAVEDLCLRHGAALVSDEVFVDFPWPPRPAGLPSLLHGVRRAPTFVLGGLSKACGLPQMKLGWIALAGPAAARAEARRGLAWLADLFLSVGGPVQAALPRLLAGRAAFRARAVARVAENLAALGAALAGAPSLTLREAEGGWAAVLRAPGDDDEAWALALLARGVAVHPGHFYDLDGAHLVLSLIAPPAAFAEGARRLAALAAEDGAARP</sequence>
<proteinExistence type="predicted"/>
<comment type="caution">
    <text evidence="2">The sequence shown here is derived from an EMBL/GenBank/DDBJ whole genome shotgun (WGS) entry which is preliminary data.</text>
</comment>
<keyword evidence="2" id="KW-0808">Transferase</keyword>
<protein>
    <submittedName>
        <fullName evidence="2">Pyridoxal phosphate-dependent aminotransferase</fullName>
    </submittedName>
</protein>
<dbReference type="SUPFAM" id="SSF53383">
    <property type="entry name" value="PLP-dependent transferases"/>
    <property type="match status" value="1"/>
</dbReference>
<feature type="domain" description="Aminotransferase class I/classII large" evidence="1">
    <location>
        <begin position="67"/>
        <end position="357"/>
    </location>
</feature>
<dbReference type="AlphaFoldDB" id="A0A832HZ40"/>
<reference evidence="2" key="1">
    <citation type="journal article" date="2020" name="mSystems">
        <title>Genome- and Community-Level Interaction Insights into Carbon Utilization and Element Cycling Functions of Hydrothermarchaeota in Hydrothermal Sediment.</title>
        <authorList>
            <person name="Zhou Z."/>
            <person name="Liu Y."/>
            <person name="Xu W."/>
            <person name="Pan J."/>
            <person name="Luo Z.H."/>
            <person name="Li M."/>
        </authorList>
    </citation>
    <scope>NUCLEOTIDE SEQUENCE [LARGE SCALE GENOMIC DNA]</scope>
    <source>
        <strain evidence="2">SpSt-381</strain>
    </source>
</reference>